<feature type="transmembrane region" description="Helical" evidence="7">
    <location>
        <begin position="204"/>
        <end position="226"/>
    </location>
</feature>
<sequence length="299" mass="32917">MYTETDTAAESVGPVRKLRKSEGRFIKYLSFPQIAIIVVLCLLVILMLVPILFMIVSSLKSNAQILGNFWGLPSPAKWNNYGAAFTSIWRYMVNSILYAVGASACVILLSSISGYIFAKKSFPGKELLFMMMLAMMMIPGVLTLIPSYVLYNNLGLTNTPWVIIIAGAAGGQIFGTFLCRSFMSGIPSELFEAARIDGASEIRVFFQIVIPLSLPILATLFIMQAVGVYNDYIWPLLTIRDSSLQVVAVGLTVFTKQFGITDMGTQFSAYAISSIPLILIFSFGMKYYIQGMTQGALKM</sequence>
<comment type="similarity">
    <text evidence="7">Belongs to the binding-protein-dependent transport system permease family.</text>
</comment>
<keyword evidence="3" id="KW-1003">Cell membrane</keyword>
<dbReference type="AlphaFoldDB" id="A0A839TFQ4"/>
<dbReference type="EMBL" id="JACHXJ010000001">
    <property type="protein sequence ID" value="MBB3125531.1"/>
    <property type="molecule type" value="Genomic_DNA"/>
</dbReference>
<reference evidence="9 10" key="1">
    <citation type="submission" date="2020-08" db="EMBL/GenBank/DDBJ databases">
        <title>Genomic Encyclopedia of Type Strains, Phase III (KMG-III): the genomes of soil and plant-associated and newly described type strains.</title>
        <authorList>
            <person name="Whitman W."/>
        </authorList>
    </citation>
    <scope>NUCLEOTIDE SEQUENCE [LARGE SCALE GENOMIC DNA]</scope>
    <source>
        <strain evidence="9 10">CECT 5831</strain>
    </source>
</reference>
<keyword evidence="6 7" id="KW-0472">Membrane</keyword>
<gene>
    <name evidence="9" type="ORF">FHS19_000185</name>
</gene>
<dbReference type="InterPro" id="IPR035906">
    <property type="entry name" value="MetI-like_sf"/>
</dbReference>
<protein>
    <submittedName>
        <fullName evidence="9">ABC-type glycerol-3-phosphate transport system permease component</fullName>
    </submittedName>
</protein>
<dbReference type="CDD" id="cd06261">
    <property type="entry name" value="TM_PBP2"/>
    <property type="match status" value="1"/>
</dbReference>
<dbReference type="Proteomes" id="UP000517523">
    <property type="component" value="Unassembled WGS sequence"/>
</dbReference>
<feature type="domain" description="ABC transmembrane type-1" evidence="8">
    <location>
        <begin position="92"/>
        <end position="285"/>
    </location>
</feature>
<dbReference type="RefSeq" id="WP_183577321.1">
    <property type="nucleotide sequence ID" value="NZ_JACHXJ010000001.1"/>
</dbReference>
<evidence type="ECO:0000313" key="10">
    <source>
        <dbReference type="Proteomes" id="UP000517523"/>
    </source>
</evidence>
<organism evidence="9 10">
    <name type="scientific">Paenibacillus rhizosphaerae</name>
    <dbReference type="NCBI Taxonomy" id="297318"/>
    <lineage>
        <taxon>Bacteria</taxon>
        <taxon>Bacillati</taxon>
        <taxon>Bacillota</taxon>
        <taxon>Bacilli</taxon>
        <taxon>Bacillales</taxon>
        <taxon>Paenibacillaceae</taxon>
        <taxon>Paenibacillus</taxon>
    </lineage>
</organism>
<keyword evidence="2 7" id="KW-0813">Transport</keyword>
<dbReference type="GO" id="GO:0055085">
    <property type="term" value="P:transmembrane transport"/>
    <property type="evidence" value="ECO:0007669"/>
    <property type="project" value="InterPro"/>
</dbReference>
<evidence type="ECO:0000256" key="2">
    <source>
        <dbReference type="ARBA" id="ARBA00022448"/>
    </source>
</evidence>
<feature type="transmembrane region" description="Helical" evidence="7">
    <location>
        <begin position="267"/>
        <end position="289"/>
    </location>
</feature>
<proteinExistence type="inferred from homology"/>
<dbReference type="Pfam" id="PF00528">
    <property type="entry name" value="BPD_transp_1"/>
    <property type="match status" value="1"/>
</dbReference>
<comment type="subcellular location">
    <subcellularLocation>
        <location evidence="1 7">Cell membrane</location>
        <topology evidence="1 7">Multi-pass membrane protein</topology>
    </subcellularLocation>
</comment>
<evidence type="ECO:0000256" key="1">
    <source>
        <dbReference type="ARBA" id="ARBA00004651"/>
    </source>
</evidence>
<evidence type="ECO:0000259" key="8">
    <source>
        <dbReference type="PROSITE" id="PS50928"/>
    </source>
</evidence>
<evidence type="ECO:0000256" key="7">
    <source>
        <dbReference type="RuleBase" id="RU363032"/>
    </source>
</evidence>
<dbReference type="SUPFAM" id="SSF161098">
    <property type="entry name" value="MetI-like"/>
    <property type="match status" value="1"/>
</dbReference>
<keyword evidence="5 7" id="KW-1133">Transmembrane helix</keyword>
<evidence type="ECO:0000256" key="4">
    <source>
        <dbReference type="ARBA" id="ARBA00022692"/>
    </source>
</evidence>
<evidence type="ECO:0000313" key="9">
    <source>
        <dbReference type="EMBL" id="MBB3125531.1"/>
    </source>
</evidence>
<evidence type="ECO:0000256" key="5">
    <source>
        <dbReference type="ARBA" id="ARBA00022989"/>
    </source>
</evidence>
<accession>A0A839TFQ4</accession>
<comment type="caution">
    <text evidence="9">The sequence shown here is derived from an EMBL/GenBank/DDBJ whole genome shotgun (WGS) entry which is preliminary data.</text>
</comment>
<feature type="transmembrane region" description="Helical" evidence="7">
    <location>
        <begin position="34"/>
        <end position="56"/>
    </location>
</feature>
<keyword evidence="4 7" id="KW-0812">Transmembrane</keyword>
<dbReference type="PANTHER" id="PTHR43744:SF12">
    <property type="entry name" value="ABC TRANSPORTER PERMEASE PROTEIN MG189-RELATED"/>
    <property type="match status" value="1"/>
</dbReference>
<dbReference type="GO" id="GO:0005886">
    <property type="term" value="C:plasma membrane"/>
    <property type="evidence" value="ECO:0007669"/>
    <property type="project" value="UniProtKB-SubCell"/>
</dbReference>
<dbReference type="PROSITE" id="PS50928">
    <property type="entry name" value="ABC_TM1"/>
    <property type="match status" value="1"/>
</dbReference>
<dbReference type="Gene3D" id="1.10.3720.10">
    <property type="entry name" value="MetI-like"/>
    <property type="match status" value="1"/>
</dbReference>
<feature type="transmembrane region" description="Helical" evidence="7">
    <location>
        <begin position="161"/>
        <end position="183"/>
    </location>
</feature>
<dbReference type="PANTHER" id="PTHR43744">
    <property type="entry name" value="ABC TRANSPORTER PERMEASE PROTEIN MG189-RELATED-RELATED"/>
    <property type="match status" value="1"/>
</dbReference>
<feature type="transmembrane region" description="Helical" evidence="7">
    <location>
        <begin position="96"/>
        <end position="118"/>
    </location>
</feature>
<name>A0A839TFQ4_9BACL</name>
<dbReference type="InterPro" id="IPR000515">
    <property type="entry name" value="MetI-like"/>
</dbReference>
<evidence type="ECO:0000256" key="6">
    <source>
        <dbReference type="ARBA" id="ARBA00023136"/>
    </source>
</evidence>
<feature type="transmembrane region" description="Helical" evidence="7">
    <location>
        <begin position="127"/>
        <end position="149"/>
    </location>
</feature>
<evidence type="ECO:0000256" key="3">
    <source>
        <dbReference type="ARBA" id="ARBA00022475"/>
    </source>
</evidence>